<organism evidence="1 2">
    <name type="scientific">Araneus ventricosus</name>
    <name type="common">Orbweaver spider</name>
    <name type="synonym">Epeira ventricosa</name>
    <dbReference type="NCBI Taxonomy" id="182803"/>
    <lineage>
        <taxon>Eukaryota</taxon>
        <taxon>Metazoa</taxon>
        <taxon>Ecdysozoa</taxon>
        <taxon>Arthropoda</taxon>
        <taxon>Chelicerata</taxon>
        <taxon>Arachnida</taxon>
        <taxon>Araneae</taxon>
        <taxon>Araneomorphae</taxon>
        <taxon>Entelegynae</taxon>
        <taxon>Araneoidea</taxon>
        <taxon>Araneidae</taxon>
        <taxon>Araneus</taxon>
    </lineage>
</organism>
<accession>A0A4Y2CHI0</accession>
<comment type="caution">
    <text evidence="1">The sequence shown here is derived from an EMBL/GenBank/DDBJ whole genome shotgun (WGS) entry which is preliminary data.</text>
</comment>
<name>A0A4Y2CHI0_ARAVE</name>
<proteinExistence type="predicted"/>
<dbReference type="AlphaFoldDB" id="A0A4Y2CHI0"/>
<evidence type="ECO:0000313" key="1">
    <source>
        <dbReference type="EMBL" id="GBM03346.1"/>
    </source>
</evidence>
<dbReference type="EMBL" id="BGPR01000190">
    <property type="protein sequence ID" value="GBM03346.1"/>
    <property type="molecule type" value="Genomic_DNA"/>
</dbReference>
<gene>
    <name evidence="1" type="ORF">AVEN_256892_1</name>
</gene>
<protein>
    <submittedName>
        <fullName evidence="1">Uncharacterized protein</fullName>
    </submittedName>
</protein>
<sequence>MKADLRQTLTILYRGQMAGVTHEPATQSPSFCSIPKRGRLTFEEGFGVHLGSHTRHLLNGIGSRARNTSDQRWFRGRVSGSRHDSTKDLPCIRAWSMLNLLSVKHPPAGGVRNYGEGADSGVVFVI</sequence>
<keyword evidence="2" id="KW-1185">Reference proteome</keyword>
<dbReference type="Proteomes" id="UP000499080">
    <property type="component" value="Unassembled WGS sequence"/>
</dbReference>
<reference evidence="1 2" key="1">
    <citation type="journal article" date="2019" name="Sci. Rep.">
        <title>Orb-weaving spider Araneus ventricosus genome elucidates the spidroin gene catalogue.</title>
        <authorList>
            <person name="Kono N."/>
            <person name="Nakamura H."/>
            <person name="Ohtoshi R."/>
            <person name="Moran D.A.P."/>
            <person name="Shinohara A."/>
            <person name="Yoshida Y."/>
            <person name="Fujiwara M."/>
            <person name="Mori M."/>
            <person name="Tomita M."/>
            <person name="Arakawa K."/>
        </authorList>
    </citation>
    <scope>NUCLEOTIDE SEQUENCE [LARGE SCALE GENOMIC DNA]</scope>
</reference>
<evidence type="ECO:0000313" key="2">
    <source>
        <dbReference type="Proteomes" id="UP000499080"/>
    </source>
</evidence>